<evidence type="ECO:0000313" key="2">
    <source>
        <dbReference type="EMBL" id="NRF19727.1"/>
    </source>
</evidence>
<feature type="signal peptide" evidence="1">
    <location>
        <begin position="1"/>
        <end position="18"/>
    </location>
</feature>
<feature type="chain" id="PRO_5041392553" description="I protein" evidence="1">
    <location>
        <begin position="19"/>
        <end position="384"/>
    </location>
</feature>
<sequence>MKTALATLLASSFLTAHSAELATTAADDIWLKLIPAGTFSGRDGRGPYHAGDFESLQRIADTTRRYIGTTDILVDYEHQSRNTLENGKPAPAAGWIKEVEARPDGLYGRVEWTATAANAIKAKEYRYISPVYFHTKAGEVLALQTVALTNVPNLDLFEVSAHSIFSAAQPTTEVSMKRLLAALGLAEGGSEDDVLVAINSLLTSSTAIAVAAGLTKDAKSEAIATAVQSAFADRKKIAIAAGKAENASVDDIVSVLSAAHTATATPDPTKFVPIAQVEAMQKDLNELKTTVASDKAEEAVTQAIKDGKLVPALKEWGLSMHRADPVKFAEFTGKAPVLTAAQRTATAHAPGNVSDELSDADIAVMRQLGLTKEQMLASRKGGDA</sequence>
<dbReference type="Proteomes" id="UP001155820">
    <property type="component" value="Unassembled WGS sequence"/>
</dbReference>
<evidence type="ECO:0000313" key="3">
    <source>
        <dbReference type="Proteomes" id="UP001155820"/>
    </source>
</evidence>
<organism evidence="2 3">
    <name type="scientific">Agrobacterium pusense</name>
    <dbReference type="NCBI Taxonomy" id="648995"/>
    <lineage>
        <taxon>Bacteria</taxon>
        <taxon>Pseudomonadati</taxon>
        <taxon>Pseudomonadota</taxon>
        <taxon>Alphaproteobacteria</taxon>
        <taxon>Hyphomicrobiales</taxon>
        <taxon>Rhizobiaceae</taxon>
        <taxon>Rhizobium/Agrobacterium group</taxon>
        <taxon>Agrobacterium</taxon>
    </lineage>
</organism>
<dbReference type="Pfam" id="PF10123">
    <property type="entry name" value="Mu-like_Pro"/>
    <property type="match status" value="1"/>
</dbReference>
<reference evidence="2" key="1">
    <citation type="submission" date="2019-07" db="EMBL/GenBank/DDBJ databases">
        <title>FDA dAtabase for Regulatory Grade micrObial Sequences (FDA-ARGOS): Supporting development and validation of Infectious Disease Dx tests.</title>
        <authorList>
            <person name="Bachman M."/>
            <person name="Young C."/>
            <person name="Tallon L."/>
            <person name="Sadzewicz L."/>
            <person name="Vavikolanu K."/>
            <person name="Mehta A."/>
            <person name="Aluvathingal J."/>
            <person name="Nadendla S."/>
            <person name="Nandy P."/>
            <person name="Geyer C."/>
            <person name="Yan Y."/>
            <person name="Sichtig H."/>
        </authorList>
    </citation>
    <scope>NUCLEOTIDE SEQUENCE</scope>
    <source>
        <strain evidence="2">FDAARGOS_618</strain>
    </source>
</reference>
<proteinExistence type="predicted"/>
<dbReference type="AlphaFoldDB" id="A0AA44EKR0"/>
<name>A0AA44EKR0_9HYPH</name>
<dbReference type="EMBL" id="JABRWM010000006">
    <property type="protein sequence ID" value="NRF19727.1"/>
    <property type="molecule type" value="Genomic_DNA"/>
</dbReference>
<dbReference type="RefSeq" id="WP_172873606.1">
    <property type="nucleotide sequence ID" value="NZ_JABRWL010000005.1"/>
</dbReference>
<keyword evidence="1" id="KW-0732">Signal</keyword>
<protein>
    <recommendedName>
        <fullName evidence="4">I protein</fullName>
    </recommendedName>
</protein>
<evidence type="ECO:0000256" key="1">
    <source>
        <dbReference type="SAM" id="SignalP"/>
    </source>
</evidence>
<dbReference type="PIRSF" id="PIRSF016624">
    <property type="entry name" value="Mu_prophg_I"/>
    <property type="match status" value="1"/>
</dbReference>
<evidence type="ECO:0008006" key="4">
    <source>
        <dbReference type="Google" id="ProtNLM"/>
    </source>
</evidence>
<keyword evidence="3" id="KW-1185">Reference proteome</keyword>
<dbReference type="InterPro" id="IPR012106">
    <property type="entry name" value="Phage_Mu_Gp1"/>
</dbReference>
<comment type="caution">
    <text evidence="2">The sequence shown here is derived from an EMBL/GenBank/DDBJ whole genome shotgun (WGS) entry which is preliminary data.</text>
</comment>
<accession>A0AA44EKR0</accession>
<gene>
    <name evidence="2" type="ORF">FOB26_11720</name>
</gene>